<name>A0AAQ4EKI8_AMBAM</name>
<reference evidence="2 3" key="1">
    <citation type="journal article" date="2023" name="Arcadia Sci">
        <title>De novo assembly of a long-read Amblyomma americanum tick genome.</title>
        <authorList>
            <person name="Chou S."/>
            <person name="Poskanzer K.E."/>
            <person name="Rollins M."/>
            <person name="Thuy-Boun P.S."/>
        </authorList>
    </citation>
    <scope>NUCLEOTIDE SEQUENCE [LARGE SCALE GENOMIC DNA]</scope>
    <source>
        <strain evidence="2">F_SG_1</strain>
        <tissue evidence="2">Salivary glands</tissue>
    </source>
</reference>
<comment type="caution">
    <text evidence="2">The sequence shown here is derived from an EMBL/GenBank/DDBJ whole genome shotgun (WGS) entry which is preliminary data.</text>
</comment>
<keyword evidence="3" id="KW-1185">Reference proteome</keyword>
<feature type="region of interest" description="Disordered" evidence="1">
    <location>
        <begin position="72"/>
        <end position="96"/>
    </location>
</feature>
<gene>
    <name evidence="2" type="ORF">V5799_031349</name>
</gene>
<dbReference type="AlphaFoldDB" id="A0AAQ4EKI8"/>
<evidence type="ECO:0000313" key="3">
    <source>
        <dbReference type="Proteomes" id="UP001321473"/>
    </source>
</evidence>
<evidence type="ECO:0000313" key="2">
    <source>
        <dbReference type="EMBL" id="KAK8775305.1"/>
    </source>
</evidence>
<sequence>MRAHRGTLRTLSSVCSLRAVVPAAGTAIHGIVYTPVGLLNEQHLEYASVNNSATCPSARSSLTCEHNLCARGARSRPAPAQARTRSTSQSGLITKA</sequence>
<proteinExistence type="predicted"/>
<feature type="compositionally biased region" description="Polar residues" evidence="1">
    <location>
        <begin position="83"/>
        <end position="96"/>
    </location>
</feature>
<protein>
    <submittedName>
        <fullName evidence="2">Uncharacterized protein</fullName>
    </submittedName>
</protein>
<accession>A0AAQ4EKI8</accession>
<evidence type="ECO:0000256" key="1">
    <source>
        <dbReference type="SAM" id="MobiDB-lite"/>
    </source>
</evidence>
<dbReference type="Proteomes" id="UP001321473">
    <property type="component" value="Unassembled WGS sequence"/>
</dbReference>
<dbReference type="EMBL" id="JARKHS020014281">
    <property type="protein sequence ID" value="KAK8775305.1"/>
    <property type="molecule type" value="Genomic_DNA"/>
</dbReference>
<organism evidence="2 3">
    <name type="scientific">Amblyomma americanum</name>
    <name type="common">Lone star tick</name>
    <dbReference type="NCBI Taxonomy" id="6943"/>
    <lineage>
        <taxon>Eukaryota</taxon>
        <taxon>Metazoa</taxon>
        <taxon>Ecdysozoa</taxon>
        <taxon>Arthropoda</taxon>
        <taxon>Chelicerata</taxon>
        <taxon>Arachnida</taxon>
        <taxon>Acari</taxon>
        <taxon>Parasitiformes</taxon>
        <taxon>Ixodida</taxon>
        <taxon>Ixodoidea</taxon>
        <taxon>Ixodidae</taxon>
        <taxon>Amblyomminae</taxon>
        <taxon>Amblyomma</taxon>
    </lineage>
</organism>